<dbReference type="EMBL" id="LNYN01000027">
    <property type="protein sequence ID" value="KTD32643.1"/>
    <property type="molecule type" value="Genomic_DNA"/>
</dbReference>
<evidence type="ECO:0000313" key="6">
    <source>
        <dbReference type="Proteomes" id="UP000054985"/>
    </source>
</evidence>
<dbReference type="GO" id="GO:0031267">
    <property type="term" value="F:small GTPase binding"/>
    <property type="evidence" value="ECO:0007669"/>
    <property type="project" value="InterPro"/>
</dbReference>
<protein>
    <submittedName>
        <fullName evidence="4 5">Teichoic acid biosynthesis protein</fullName>
    </submittedName>
</protein>
<dbReference type="Gene3D" id="1.20.1280.280">
    <property type="match status" value="1"/>
</dbReference>
<dbReference type="GO" id="GO:0000030">
    <property type="term" value="F:mannosyltransferase activity"/>
    <property type="evidence" value="ECO:0007669"/>
    <property type="project" value="TreeGrafter"/>
</dbReference>
<evidence type="ECO:0000313" key="7">
    <source>
        <dbReference type="Proteomes" id="UP000254040"/>
    </source>
</evidence>
<dbReference type="AlphaFoldDB" id="A0A378JTY9"/>
<feature type="domain" description="DrrA phosphatidylinositol 4-phosphate binding" evidence="3">
    <location>
        <begin position="566"/>
        <end position="659"/>
    </location>
</feature>
<dbReference type="GO" id="GO:0051999">
    <property type="term" value="P:mannosyl-inositol phosphorylceramide biosynthetic process"/>
    <property type="evidence" value="ECO:0007669"/>
    <property type="project" value="TreeGrafter"/>
</dbReference>
<dbReference type="Gene3D" id="3.90.550.20">
    <property type="match status" value="1"/>
</dbReference>
<reference evidence="5 7" key="2">
    <citation type="submission" date="2018-06" db="EMBL/GenBank/DDBJ databases">
        <authorList>
            <consortium name="Pathogen Informatics"/>
            <person name="Doyle S."/>
        </authorList>
    </citation>
    <scope>NUCLEOTIDE SEQUENCE [LARGE SCALE GENOMIC DNA]</scope>
    <source>
        <strain evidence="5 7">NCTC12239</strain>
    </source>
</reference>
<proteinExistence type="predicted"/>
<dbReference type="EMBL" id="UGOG01000001">
    <property type="protein sequence ID" value="STX61467.1"/>
    <property type="molecule type" value="Genomic_DNA"/>
</dbReference>
<dbReference type="OrthoDB" id="5632554at2"/>
<keyword evidence="1" id="KW-0808">Transferase</keyword>
<gene>
    <name evidence="4" type="ORF">Lmor_2072</name>
    <name evidence="5" type="ORF">NCTC12239_00382</name>
</gene>
<dbReference type="InterPro" id="IPR038346">
    <property type="entry name" value="DrrA_PI4P-bd_sf"/>
</dbReference>
<evidence type="ECO:0000313" key="5">
    <source>
        <dbReference type="EMBL" id="STX61467.1"/>
    </source>
</evidence>
<dbReference type="PANTHER" id="PTHR32385:SF15">
    <property type="entry name" value="INOSITOL PHOSPHOCERAMIDE MANNOSYLTRANSFERASE 1"/>
    <property type="match status" value="1"/>
</dbReference>
<dbReference type="Pfam" id="PF04488">
    <property type="entry name" value="Gly_transf_sug"/>
    <property type="match status" value="1"/>
</dbReference>
<dbReference type="Pfam" id="PF14860">
    <property type="entry name" value="DrrA_P4M"/>
    <property type="match status" value="1"/>
</dbReference>
<evidence type="ECO:0000313" key="4">
    <source>
        <dbReference type="EMBL" id="KTD32643.1"/>
    </source>
</evidence>
<dbReference type="GO" id="GO:0016020">
    <property type="term" value="C:membrane"/>
    <property type="evidence" value="ECO:0007669"/>
    <property type="project" value="GOC"/>
</dbReference>
<dbReference type="InterPro" id="IPR051706">
    <property type="entry name" value="Glycosyltransferase_domain"/>
</dbReference>
<dbReference type="Proteomes" id="UP000054985">
    <property type="component" value="Unassembled WGS sequence"/>
</dbReference>
<feature type="region of interest" description="Disordered" evidence="2">
    <location>
        <begin position="462"/>
        <end position="565"/>
    </location>
</feature>
<evidence type="ECO:0000256" key="2">
    <source>
        <dbReference type="SAM" id="MobiDB-lite"/>
    </source>
</evidence>
<dbReference type="InterPro" id="IPR028057">
    <property type="entry name" value="DrrA_P4M"/>
</dbReference>
<feature type="region of interest" description="Disordered" evidence="2">
    <location>
        <begin position="660"/>
        <end position="692"/>
    </location>
</feature>
<dbReference type="InterPro" id="IPR029044">
    <property type="entry name" value="Nucleotide-diphossugar_trans"/>
</dbReference>
<organism evidence="5 7">
    <name type="scientific">Legionella moravica</name>
    <dbReference type="NCBI Taxonomy" id="39962"/>
    <lineage>
        <taxon>Bacteria</taxon>
        <taxon>Pseudomonadati</taxon>
        <taxon>Pseudomonadota</taxon>
        <taxon>Gammaproteobacteria</taxon>
        <taxon>Legionellales</taxon>
        <taxon>Legionellaceae</taxon>
        <taxon>Legionella</taxon>
    </lineage>
</organism>
<dbReference type="InterPro" id="IPR007577">
    <property type="entry name" value="GlycoTrfase_DXD_sugar-bd_CS"/>
</dbReference>
<keyword evidence="6" id="KW-1185">Reference proteome</keyword>
<feature type="compositionally biased region" description="Basic and acidic residues" evidence="2">
    <location>
        <begin position="674"/>
        <end position="685"/>
    </location>
</feature>
<name>A0A378JTY9_9GAMM</name>
<evidence type="ECO:0000259" key="3">
    <source>
        <dbReference type="Pfam" id="PF14860"/>
    </source>
</evidence>
<dbReference type="SUPFAM" id="SSF53448">
    <property type="entry name" value="Nucleotide-diphospho-sugar transferases"/>
    <property type="match status" value="1"/>
</dbReference>
<sequence>MIEKTDDTIIPKKLHAIWLGGILKEAGKKNIVEWKTKNPDYEANVWIDSSTYLVGDSPEAMKQKEEYEQFKEWANANQINIIDINPNATDADPAVIKRPELFTGMNSAKYYLDELKDPGSNYAAASDILRTEILYHEGGVYFDAEDVFPRKPLGQLNAQQGMLCRIWGGNYTVNNDAMASIPQGKLINQLRDVIQKNYDELYSKDKRYLTAHRFANLFSFRTNNGDRKNSTIMTSGPGALRQVIGYEPTSQLKLHFSLIDADEQALSWLDNNFNTIEKLTPYFRLNLIEYFNLLTEHYANNSNLAVETKQLLTQFKNAINSQSPPPNMIELLHHVKSLFNEDQIAQINSSTDNLFSEFENHANQAEEFLLYCKHGNVDPKDLYRFIKGRSSYYTPLETLQEAFAHPYNILHFFHEEFSKGFFEIIKLPPVGKIEYRRPWSCSFSAEQQKQLTELVETEMKQLRGDTPTVSTLSEPHSIKKTDNAAVSTVQSATLEQENPLKKQQKAPPHEPHGQHSLTASPKPISMEKENQSNNQQKKTTSESSIKDSESKIRITNTYPYGKNGTGRSHLVPAKYKGKFSNYTGDALKRIILDDFKKKIEHCSTIKELNVFIKSILATEELEVLKTPQRMASAILGLKTSAIESLEDMLSDAATQIKEKNNTQKLQDEDLISLESDRGENDKENSDTNTLSL</sequence>
<accession>A0A378JTY9</accession>
<dbReference type="GO" id="GO:0044161">
    <property type="term" value="C:host cell cytoplasmic vesicle"/>
    <property type="evidence" value="ECO:0007669"/>
    <property type="project" value="InterPro"/>
</dbReference>
<dbReference type="PANTHER" id="PTHR32385">
    <property type="entry name" value="MANNOSYL PHOSPHORYLINOSITOL CERAMIDE SYNTHASE"/>
    <property type="match status" value="1"/>
</dbReference>
<evidence type="ECO:0000256" key="1">
    <source>
        <dbReference type="ARBA" id="ARBA00022679"/>
    </source>
</evidence>
<dbReference type="RefSeq" id="WP_028383637.1">
    <property type="nucleotide sequence ID" value="NZ_CAAAJG010000037.1"/>
</dbReference>
<feature type="compositionally biased region" description="Polar residues" evidence="2">
    <location>
        <begin position="484"/>
        <end position="496"/>
    </location>
</feature>
<reference evidence="4 6" key="1">
    <citation type="submission" date="2015-11" db="EMBL/GenBank/DDBJ databases">
        <title>Genomic analysis of 38 Legionella species identifies large and diverse effector repertoires.</title>
        <authorList>
            <person name="Burstein D."/>
            <person name="Amaro F."/>
            <person name="Zusman T."/>
            <person name="Lifshitz Z."/>
            <person name="Cohen O."/>
            <person name="Gilbert J.A."/>
            <person name="Pupko T."/>
            <person name="Shuman H.A."/>
            <person name="Segal G."/>
        </authorList>
    </citation>
    <scope>NUCLEOTIDE SEQUENCE [LARGE SCALE GENOMIC DNA]</scope>
    <source>
        <strain evidence="4 6">ATCC 43877</strain>
    </source>
</reference>
<dbReference type="Proteomes" id="UP000254040">
    <property type="component" value="Unassembled WGS sequence"/>
</dbReference>